<dbReference type="NCBIfam" id="NF003153">
    <property type="entry name" value="PRK04115.1"/>
    <property type="match status" value="1"/>
</dbReference>
<sequence length="149" mass="17086">MAFSGEGRGLNKNILVKTIQTMNQHLPNRRLNLTELLAMEKPGIRGKDNTFFIMDKSELKLISESVPRFLWSRLRLPMLIEMSPDFGSGGARIQGEAEVEMVSKILGKEKPLNKQIVIYLPDVRELRRKLPTTTQYAFITNLRDRNISD</sequence>
<dbReference type="HAMAP" id="MF_00585">
    <property type="entry name" value="UPF0216"/>
    <property type="match status" value="1"/>
</dbReference>
<protein>
    <submittedName>
        <fullName evidence="1">Uncharacterized protein</fullName>
    </submittedName>
</protein>
<dbReference type="AlphaFoldDB" id="A0A0W8FCG0"/>
<reference evidence="1" key="1">
    <citation type="journal article" date="2015" name="Proc. Natl. Acad. Sci. U.S.A.">
        <title>Networks of energetic and metabolic interactions define dynamics in microbial communities.</title>
        <authorList>
            <person name="Embree M."/>
            <person name="Liu J.K."/>
            <person name="Al-Bassam M.M."/>
            <person name="Zengler K."/>
        </authorList>
    </citation>
    <scope>NUCLEOTIDE SEQUENCE</scope>
</reference>
<proteinExistence type="inferred from homology"/>
<comment type="caution">
    <text evidence="1">The sequence shown here is derived from an EMBL/GenBank/DDBJ whole genome shotgun (WGS) entry which is preliminary data.</text>
</comment>
<gene>
    <name evidence="1" type="ORF">ASZ90_011694</name>
</gene>
<accession>A0A0W8FCG0</accession>
<dbReference type="PIRSF" id="PIRSF005264">
    <property type="entry name" value="UCP005264"/>
    <property type="match status" value="1"/>
</dbReference>
<dbReference type="EMBL" id="LNQE01001374">
    <property type="protein sequence ID" value="KUG18564.1"/>
    <property type="molecule type" value="Genomic_DNA"/>
</dbReference>
<dbReference type="Pfam" id="PF01886">
    <property type="entry name" value="DUF61"/>
    <property type="match status" value="1"/>
</dbReference>
<name>A0A0W8FCG0_9ZZZZ</name>
<dbReference type="InterPro" id="IPR002746">
    <property type="entry name" value="UPF0216"/>
</dbReference>
<organism evidence="1">
    <name type="scientific">hydrocarbon metagenome</name>
    <dbReference type="NCBI Taxonomy" id="938273"/>
    <lineage>
        <taxon>unclassified sequences</taxon>
        <taxon>metagenomes</taxon>
        <taxon>ecological metagenomes</taxon>
    </lineage>
</organism>
<evidence type="ECO:0000313" key="1">
    <source>
        <dbReference type="EMBL" id="KUG18564.1"/>
    </source>
</evidence>